<accession>A0A1Q9EN64</accession>
<protein>
    <submittedName>
        <fullName evidence="2">Uncharacterized protein</fullName>
    </submittedName>
</protein>
<feature type="compositionally biased region" description="Basic and acidic residues" evidence="1">
    <location>
        <begin position="68"/>
        <end position="80"/>
    </location>
</feature>
<feature type="compositionally biased region" description="Low complexity" evidence="1">
    <location>
        <begin position="82"/>
        <end position="93"/>
    </location>
</feature>
<organism evidence="2 3">
    <name type="scientific">Symbiodinium microadriaticum</name>
    <name type="common">Dinoflagellate</name>
    <name type="synonym">Zooxanthella microadriatica</name>
    <dbReference type="NCBI Taxonomy" id="2951"/>
    <lineage>
        <taxon>Eukaryota</taxon>
        <taxon>Sar</taxon>
        <taxon>Alveolata</taxon>
        <taxon>Dinophyceae</taxon>
        <taxon>Suessiales</taxon>
        <taxon>Symbiodiniaceae</taxon>
        <taxon>Symbiodinium</taxon>
    </lineage>
</organism>
<keyword evidence="3" id="KW-1185">Reference proteome</keyword>
<dbReference type="Proteomes" id="UP000186817">
    <property type="component" value="Unassembled WGS sequence"/>
</dbReference>
<name>A0A1Q9EN64_SYMMI</name>
<feature type="compositionally biased region" description="Polar residues" evidence="1">
    <location>
        <begin position="249"/>
        <end position="262"/>
    </location>
</feature>
<evidence type="ECO:0000256" key="1">
    <source>
        <dbReference type="SAM" id="MobiDB-lite"/>
    </source>
</evidence>
<gene>
    <name evidence="2" type="ORF">AK812_SmicGene7613</name>
</gene>
<evidence type="ECO:0000313" key="2">
    <source>
        <dbReference type="EMBL" id="OLQ08860.1"/>
    </source>
</evidence>
<comment type="caution">
    <text evidence="2">The sequence shown here is derived from an EMBL/GenBank/DDBJ whole genome shotgun (WGS) entry which is preliminary data.</text>
</comment>
<reference evidence="2 3" key="1">
    <citation type="submission" date="2016-02" db="EMBL/GenBank/DDBJ databases">
        <title>Genome analysis of coral dinoflagellate symbionts highlights evolutionary adaptations to a symbiotic lifestyle.</title>
        <authorList>
            <person name="Aranda M."/>
            <person name="Li Y."/>
            <person name="Liew Y.J."/>
            <person name="Baumgarten S."/>
            <person name="Simakov O."/>
            <person name="Wilson M."/>
            <person name="Piel J."/>
            <person name="Ashoor H."/>
            <person name="Bougouffa S."/>
            <person name="Bajic V.B."/>
            <person name="Ryu T."/>
            <person name="Ravasi T."/>
            <person name="Bayer T."/>
            <person name="Micklem G."/>
            <person name="Kim H."/>
            <person name="Bhak J."/>
            <person name="Lajeunesse T.C."/>
            <person name="Voolstra C.R."/>
        </authorList>
    </citation>
    <scope>NUCLEOTIDE SEQUENCE [LARGE SCALE GENOMIC DNA]</scope>
    <source>
        <strain evidence="2 3">CCMP2467</strain>
    </source>
</reference>
<dbReference type="OrthoDB" id="409869at2759"/>
<feature type="region of interest" description="Disordered" evidence="1">
    <location>
        <begin position="249"/>
        <end position="268"/>
    </location>
</feature>
<evidence type="ECO:0000313" key="3">
    <source>
        <dbReference type="Proteomes" id="UP000186817"/>
    </source>
</evidence>
<proteinExistence type="predicted"/>
<dbReference type="AlphaFoldDB" id="A0A1Q9EN64"/>
<sequence length="352" mass="38136">MSSTPPAAKPSGRTAFAENIMCRAPDELKNGLIWLFDTDVNQLAAFLRSGPLGGRTKLLYACAKAVHEPPNRPPGDDASTKESGAANASAAESTEQVPSVAVSGYSGDFCIRSGGGCYILGDCGPTAWHGRCIDDYDSRCIGWCIGGYITLRARVSAHLPRYIGRPEDEMQGEHQTGWTTLHFERFAHSAAVMQVKLPRALIAFVGSGLSLALFAIRAFIQVHLYIMDGDSSEEEIRRAELSACRWSIPSLSDQDSPPTASRPTGEVPLALGPPDRIIEVGVHIHGEALCFFDIASWRCLRDLLEACEDPGCSNETTNYRVSHITVHITPIALGCQLRPPDFITPPSSHDEM</sequence>
<dbReference type="EMBL" id="LSRX01000109">
    <property type="protein sequence ID" value="OLQ08860.1"/>
    <property type="molecule type" value="Genomic_DNA"/>
</dbReference>
<feature type="region of interest" description="Disordered" evidence="1">
    <location>
        <begin position="68"/>
        <end position="93"/>
    </location>
</feature>